<evidence type="ECO:0000313" key="6">
    <source>
        <dbReference type="EMBL" id="RZN64470.1"/>
    </source>
</evidence>
<dbReference type="PANTHER" id="PTHR33154">
    <property type="entry name" value="TRANSCRIPTIONAL REGULATOR, ARSR FAMILY"/>
    <property type="match status" value="1"/>
</dbReference>
<evidence type="ECO:0000256" key="1">
    <source>
        <dbReference type="ARBA" id="ARBA00023015"/>
    </source>
</evidence>
<dbReference type="Gene3D" id="1.10.10.10">
    <property type="entry name" value="Winged helix-like DNA-binding domain superfamily/Winged helix DNA-binding domain"/>
    <property type="match status" value="2"/>
</dbReference>
<proteinExistence type="predicted"/>
<evidence type="ECO:0000256" key="3">
    <source>
        <dbReference type="ARBA" id="ARBA00023163"/>
    </source>
</evidence>
<accession>A0A520KRQ4</accession>
<dbReference type="PROSITE" id="PS50987">
    <property type="entry name" value="HTH_ARSR_2"/>
    <property type="match status" value="1"/>
</dbReference>
<sequence>MLVMNTIDVSELFDILGNKTRREIIKLLSNKPCYVTEISDRLNIAPKAVIRHLKLLEDAGLVEYYNTDQNRKYFKISSNIYLNMIITAHRVGINAVPLNIRLRGEEYIPFDLDIMAKVLETDKRENILKIKYLTREINKSIEIEDYLNSTIHQIESRIASLEKELYSYIEEIDGLMKEEKDILKLISNKEYAEEEIIDILDLSPYTVEKSLNSLWTKGLILKKIINGEEFWSII</sequence>
<keyword evidence="1" id="KW-0805">Transcription regulation</keyword>
<dbReference type="SUPFAM" id="SSF46785">
    <property type="entry name" value="Winged helix' DNA-binding domain"/>
    <property type="match status" value="1"/>
</dbReference>
<organism evidence="6 7">
    <name type="scientific">Methanoliparum thermophilum</name>
    <dbReference type="NCBI Taxonomy" id="2491083"/>
    <lineage>
        <taxon>Archaea</taxon>
        <taxon>Methanobacteriati</taxon>
        <taxon>Methanobacteriota</taxon>
        <taxon>Candidatus Methanoliparia</taxon>
        <taxon>Candidatus Methanoliparales</taxon>
        <taxon>Candidatus Methanoliparaceae</taxon>
        <taxon>Candidatus Methanoliparum</taxon>
    </lineage>
</organism>
<dbReference type="EMBL" id="RXIF01000006">
    <property type="protein sequence ID" value="RZN64470.1"/>
    <property type="molecule type" value="Genomic_DNA"/>
</dbReference>
<protein>
    <submittedName>
        <fullName evidence="6">ArsR family transcriptional regulator</fullName>
    </submittedName>
</protein>
<evidence type="ECO:0000256" key="4">
    <source>
        <dbReference type="SAM" id="Coils"/>
    </source>
</evidence>
<dbReference type="InterPro" id="IPR036390">
    <property type="entry name" value="WH_DNA-bd_sf"/>
</dbReference>
<keyword evidence="2" id="KW-0238">DNA-binding</keyword>
<dbReference type="Proteomes" id="UP000317158">
    <property type="component" value="Unassembled WGS sequence"/>
</dbReference>
<comment type="caution">
    <text evidence="6">The sequence shown here is derived from an EMBL/GenBank/DDBJ whole genome shotgun (WGS) entry which is preliminary data.</text>
</comment>
<dbReference type="Pfam" id="PF01022">
    <property type="entry name" value="HTH_5"/>
    <property type="match status" value="1"/>
</dbReference>
<dbReference type="GO" id="GO:0003700">
    <property type="term" value="F:DNA-binding transcription factor activity"/>
    <property type="evidence" value="ECO:0007669"/>
    <property type="project" value="InterPro"/>
</dbReference>
<evidence type="ECO:0000256" key="2">
    <source>
        <dbReference type="ARBA" id="ARBA00023125"/>
    </source>
</evidence>
<dbReference type="InterPro" id="IPR011991">
    <property type="entry name" value="ArsR-like_HTH"/>
</dbReference>
<dbReference type="InterPro" id="IPR051081">
    <property type="entry name" value="HTH_MetalResp_TranReg"/>
</dbReference>
<evidence type="ECO:0000313" key="7">
    <source>
        <dbReference type="Proteomes" id="UP000317158"/>
    </source>
</evidence>
<dbReference type="PANTHER" id="PTHR33154:SF33">
    <property type="entry name" value="TRANSCRIPTIONAL REPRESSOR SDPR"/>
    <property type="match status" value="1"/>
</dbReference>
<keyword evidence="3" id="KW-0804">Transcription</keyword>
<reference evidence="6 7" key="1">
    <citation type="journal article" date="2019" name="Nat. Microbiol.">
        <title>Wide diversity of methane and short-chain alkane metabolisms in uncultured archaea.</title>
        <authorList>
            <person name="Borrel G."/>
            <person name="Adam P.S."/>
            <person name="McKay L.J."/>
            <person name="Chen L.X."/>
            <person name="Sierra-Garcia I.N."/>
            <person name="Sieber C.M."/>
            <person name="Letourneur Q."/>
            <person name="Ghozlane A."/>
            <person name="Andersen G.L."/>
            <person name="Li W.J."/>
            <person name="Hallam S.J."/>
            <person name="Muyzer G."/>
            <person name="de Oliveira V.M."/>
            <person name="Inskeep W.P."/>
            <person name="Banfield J.F."/>
            <person name="Gribaldo S."/>
        </authorList>
    </citation>
    <scope>NUCLEOTIDE SEQUENCE [LARGE SCALE GENOMIC DNA]</scope>
    <source>
        <strain evidence="6">NM1a</strain>
    </source>
</reference>
<dbReference type="InterPro" id="IPR036388">
    <property type="entry name" value="WH-like_DNA-bd_sf"/>
</dbReference>
<dbReference type="SMART" id="SM00418">
    <property type="entry name" value="HTH_ARSR"/>
    <property type="match status" value="1"/>
</dbReference>
<dbReference type="CDD" id="cd00090">
    <property type="entry name" value="HTH_ARSR"/>
    <property type="match status" value="1"/>
</dbReference>
<dbReference type="InterPro" id="IPR001845">
    <property type="entry name" value="HTH_ArsR_DNA-bd_dom"/>
</dbReference>
<keyword evidence="4" id="KW-0175">Coiled coil</keyword>
<name>A0A520KRQ4_METT2</name>
<evidence type="ECO:0000259" key="5">
    <source>
        <dbReference type="PROSITE" id="PS50987"/>
    </source>
</evidence>
<feature type="domain" description="HTH arsR-type" evidence="5">
    <location>
        <begin position="1"/>
        <end position="95"/>
    </location>
</feature>
<feature type="coiled-coil region" evidence="4">
    <location>
        <begin position="151"/>
        <end position="195"/>
    </location>
</feature>
<gene>
    <name evidence="6" type="ORF">EF806_03755</name>
</gene>
<dbReference type="AlphaFoldDB" id="A0A520KRQ4"/>
<dbReference type="GO" id="GO:0003677">
    <property type="term" value="F:DNA binding"/>
    <property type="evidence" value="ECO:0007669"/>
    <property type="project" value="UniProtKB-KW"/>
</dbReference>